<dbReference type="EMBL" id="LFZX01000078">
    <property type="protein sequence ID" value="KNC67299.1"/>
    <property type="molecule type" value="Genomic_DNA"/>
</dbReference>
<protein>
    <recommendedName>
        <fullName evidence="1">Phage tail assembly chaperone-like domain-containing protein</fullName>
    </recommendedName>
</protein>
<sequence>MENFANESQMPLHILQEQSQWHAIRVMRDARLHSTDWLVVKYQEVEGAVPESLRVYRQALRDLPQTYSVPEDVVWPEKPEL</sequence>
<feature type="domain" description="Phage tail assembly chaperone-like" evidence="1">
    <location>
        <begin position="22"/>
        <end position="80"/>
    </location>
</feature>
<reference evidence="3" key="1">
    <citation type="submission" date="2015-07" db="EMBL/GenBank/DDBJ databases">
        <title>Draft genome sequence of a Pseudoalteromonas rubra strain, OCN096, isolated from Kaneohe Bay, Oahu, Hawaii.</title>
        <authorList>
            <person name="Beurmann S."/>
            <person name="Ushijima B."/>
            <person name="Belcaid M."/>
            <person name="Callahan S.M."/>
            <person name="Aeby G.S."/>
        </authorList>
    </citation>
    <scope>NUCLEOTIDE SEQUENCE [LARGE SCALE GENOMIC DNA]</scope>
    <source>
        <strain evidence="3">OCN096</strain>
    </source>
</reference>
<evidence type="ECO:0000313" key="3">
    <source>
        <dbReference type="Proteomes" id="UP000036850"/>
    </source>
</evidence>
<evidence type="ECO:0000313" key="2">
    <source>
        <dbReference type="EMBL" id="KNC67299.1"/>
    </source>
</evidence>
<dbReference type="Gene3D" id="6.10.140.1310">
    <property type="match status" value="1"/>
</dbReference>
<dbReference type="AlphaFoldDB" id="A0A0L0ESA4"/>
<dbReference type="InterPro" id="IPR031893">
    <property type="entry name" value="Phage_tail_APC"/>
</dbReference>
<organism evidence="2 3">
    <name type="scientific">Pseudoalteromonas rubra</name>
    <dbReference type="NCBI Taxonomy" id="43658"/>
    <lineage>
        <taxon>Bacteria</taxon>
        <taxon>Pseudomonadati</taxon>
        <taxon>Pseudomonadota</taxon>
        <taxon>Gammaproteobacteria</taxon>
        <taxon>Alteromonadales</taxon>
        <taxon>Pseudoalteromonadaceae</taxon>
        <taxon>Pseudoalteromonas</taxon>
    </lineage>
</organism>
<dbReference type="Proteomes" id="UP000036850">
    <property type="component" value="Unassembled WGS sequence"/>
</dbReference>
<name>A0A0L0ESA4_9GAMM</name>
<dbReference type="Pfam" id="PF16778">
    <property type="entry name" value="Phage_tail_APC"/>
    <property type="match status" value="1"/>
</dbReference>
<accession>A0A0L0ESA4</accession>
<evidence type="ECO:0000259" key="1">
    <source>
        <dbReference type="Pfam" id="PF16778"/>
    </source>
</evidence>
<comment type="caution">
    <text evidence="2">The sequence shown here is derived from an EMBL/GenBank/DDBJ whole genome shotgun (WGS) entry which is preliminary data.</text>
</comment>
<proteinExistence type="predicted"/>
<dbReference type="PATRIC" id="fig|43658.6.peg.332"/>
<gene>
    <name evidence="2" type="ORF">AC626_11565</name>
</gene>
<dbReference type="OrthoDB" id="1685143at2"/>